<dbReference type="PANTHER" id="PTHR46558:SF3">
    <property type="entry name" value="TRANSCRIPTIONAL REGULATOR"/>
    <property type="match status" value="1"/>
</dbReference>
<dbReference type="EMBL" id="HG917868">
    <property type="protein sequence ID" value="CDM69699.1"/>
    <property type="molecule type" value="Genomic_DNA"/>
</dbReference>
<dbReference type="AlphaFoldDB" id="W6S1E6"/>
<reference evidence="3 4" key="1">
    <citation type="submission" date="2013-11" db="EMBL/GenBank/DDBJ databases">
        <title>Complete genome sequence of Clostridum sp. M2/40.</title>
        <authorList>
            <person name="Wibberg D."/>
            <person name="Puehler A."/>
            <person name="Schlueter A."/>
        </authorList>
    </citation>
    <scope>NUCLEOTIDE SEQUENCE [LARGE SCALE GENOMIC DNA]</scope>
    <source>
        <strain evidence="4">M2/40</strain>
    </source>
</reference>
<protein>
    <submittedName>
        <fullName evidence="3">DNA-binding protein</fullName>
    </submittedName>
</protein>
<dbReference type="RefSeq" id="WP_044039487.1">
    <property type="nucleotide sequence ID" value="NZ_HG917868.1"/>
</dbReference>
<dbReference type="SMART" id="SM00530">
    <property type="entry name" value="HTH_XRE"/>
    <property type="match status" value="1"/>
</dbReference>
<dbReference type="KEGG" id="clt:CM240_2575"/>
<dbReference type="SUPFAM" id="SSF51306">
    <property type="entry name" value="LexA/Signal peptidase"/>
    <property type="match status" value="1"/>
</dbReference>
<keyword evidence="1 3" id="KW-0238">DNA-binding</keyword>
<dbReference type="CDD" id="cd00093">
    <property type="entry name" value="HTH_XRE"/>
    <property type="match status" value="1"/>
</dbReference>
<dbReference type="GO" id="GO:0003677">
    <property type="term" value="F:DNA binding"/>
    <property type="evidence" value="ECO:0007669"/>
    <property type="project" value="UniProtKB-KW"/>
</dbReference>
<feature type="domain" description="HTH cro/C1-type" evidence="2">
    <location>
        <begin position="8"/>
        <end position="62"/>
    </location>
</feature>
<dbReference type="PANTHER" id="PTHR46558">
    <property type="entry name" value="TRACRIPTIONAL REGULATORY PROTEIN-RELATED-RELATED"/>
    <property type="match status" value="1"/>
</dbReference>
<dbReference type="PROSITE" id="PS50943">
    <property type="entry name" value="HTH_CROC1"/>
    <property type="match status" value="1"/>
</dbReference>
<name>W6S1E6_9CLOT</name>
<evidence type="ECO:0000313" key="3">
    <source>
        <dbReference type="EMBL" id="CDM69699.1"/>
    </source>
</evidence>
<dbReference type="eggNOG" id="COG1813">
    <property type="taxonomic scope" value="Bacteria"/>
</dbReference>
<dbReference type="InterPro" id="IPR001387">
    <property type="entry name" value="Cro/C1-type_HTH"/>
</dbReference>
<dbReference type="InterPro" id="IPR010982">
    <property type="entry name" value="Lambda_DNA-bd_dom_sf"/>
</dbReference>
<dbReference type="HOGENOM" id="CLU_1259633_0_0_9"/>
<keyword evidence="4" id="KW-1185">Reference proteome</keyword>
<dbReference type="SUPFAM" id="SSF47413">
    <property type="entry name" value="lambda repressor-like DNA-binding domains"/>
    <property type="match status" value="1"/>
</dbReference>
<sequence>MSRIGEKIKNLRNKKGLTQKQLSKKLGVSESFINDIELGRKIINESLMSKLTKVLGEDLNDLTLSNDTPSEPINKVNTSEFMSQKNKQSKETPINSIWTDALSSVVKSVPVYNYELKTLSTIPRVVNNNKIENFNSDKVFYLIIEDTDLSEYRIEKGDKGFLVKIGELENNSLCFIEYKNQRSIKYIKNLGNGKYLLLSKGGKFSETVDKKNIKPLGKLINIEFNFKD</sequence>
<dbReference type="Gene3D" id="1.10.260.40">
    <property type="entry name" value="lambda repressor-like DNA-binding domains"/>
    <property type="match status" value="1"/>
</dbReference>
<evidence type="ECO:0000256" key="1">
    <source>
        <dbReference type="ARBA" id="ARBA00023125"/>
    </source>
</evidence>
<dbReference type="Pfam" id="PF01381">
    <property type="entry name" value="HTH_3"/>
    <property type="match status" value="1"/>
</dbReference>
<evidence type="ECO:0000313" key="4">
    <source>
        <dbReference type="Proteomes" id="UP000019426"/>
    </source>
</evidence>
<gene>
    <name evidence="3" type="ORF">CM240_2575</name>
</gene>
<dbReference type="Proteomes" id="UP000019426">
    <property type="component" value="Chromosome M2/40_rep1"/>
</dbReference>
<dbReference type="STRING" id="1216932.CM240_2575"/>
<dbReference type="PATRIC" id="fig|1216932.3.peg.2542"/>
<proteinExistence type="predicted"/>
<organism evidence="3 4">
    <name type="scientific">Clostridium bornimense</name>
    <dbReference type="NCBI Taxonomy" id="1216932"/>
    <lineage>
        <taxon>Bacteria</taxon>
        <taxon>Bacillati</taxon>
        <taxon>Bacillota</taxon>
        <taxon>Clostridia</taxon>
        <taxon>Eubacteriales</taxon>
        <taxon>Clostridiaceae</taxon>
        <taxon>Clostridium</taxon>
    </lineage>
</organism>
<dbReference type="OrthoDB" id="14949at2"/>
<dbReference type="InterPro" id="IPR036286">
    <property type="entry name" value="LexA/Signal_pep-like_sf"/>
</dbReference>
<accession>W6S1E6</accession>
<evidence type="ECO:0000259" key="2">
    <source>
        <dbReference type="PROSITE" id="PS50943"/>
    </source>
</evidence>